<dbReference type="InterPro" id="IPR007867">
    <property type="entry name" value="GMC_OxRtase_C"/>
</dbReference>
<feature type="signal peptide" evidence="5">
    <location>
        <begin position="1"/>
        <end position="30"/>
    </location>
</feature>
<evidence type="ECO:0000256" key="3">
    <source>
        <dbReference type="ARBA" id="ARBA00022630"/>
    </source>
</evidence>
<dbReference type="Proteomes" id="UP000008237">
    <property type="component" value="Unassembled WGS sequence"/>
</dbReference>
<protein>
    <submittedName>
        <fullName evidence="7">Glucose dehydrogenase [acceptor]</fullName>
    </submittedName>
</protein>
<dbReference type="PANTHER" id="PTHR11552">
    <property type="entry name" value="GLUCOSE-METHANOL-CHOLINE GMC OXIDOREDUCTASE"/>
    <property type="match status" value="1"/>
</dbReference>
<dbReference type="PROSITE" id="PS00624">
    <property type="entry name" value="GMC_OXRED_2"/>
    <property type="match status" value="1"/>
</dbReference>
<dbReference type="GO" id="GO:0050660">
    <property type="term" value="F:flavin adenine dinucleotide binding"/>
    <property type="evidence" value="ECO:0007669"/>
    <property type="project" value="InterPro"/>
</dbReference>
<dbReference type="AlphaFoldDB" id="E2BJJ0"/>
<dbReference type="SUPFAM" id="SSF54373">
    <property type="entry name" value="FAD-linked reductases, C-terminal domain"/>
    <property type="match status" value="1"/>
</dbReference>
<dbReference type="InterPro" id="IPR000172">
    <property type="entry name" value="GMC_OxRdtase_N"/>
</dbReference>
<dbReference type="EMBL" id="GL448571">
    <property type="protein sequence ID" value="EFN84147.1"/>
    <property type="molecule type" value="Genomic_DNA"/>
</dbReference>
<keyword evidence="3" id="KW-0285">Flavoprotein</keyword>
<dbReference type="KEGG" id="hst:105183518"/>
<organism evidence="8">
    <name type="scientific">Harpegnathos saltator</name>
    <name type="common">Jerdon's jumping ant</name>
    <dbReference type="NCBI Taxonomy" id="610380"/>
    <lineage>
        <taxon>Eukaryota</taxon>
        <taxon>Metazoa</taxon>
        <taxon>Ecdysozoa</taxon>
        <taxon>Arthropoda</taxon>
        <taxon>Hexapoda</taxon>
        <taxon>Insecta</taxon>
        <taxon>Pterygota</taxon>
        <taxon>Neoptera</taxon>
        <taxon>Endopterygota</taxon>
        <taxon>Hymenoptera</taxon>
        <taxon>Apocrita</taxon>
        <taxon>Aculeata</taxon>
        <taxon>Formicoidea</taxon>
        <taxon>Formicidae</taxon>
        <taxon>Ponerinae</taxon>
        <taxon>Ponerini</taxon>
        <taxon>Harpegnathos</taxon>
    </lineage>
</organism>
<dbReference type="Pfam" id="PF00732">
    <property type="entry name" value="GMC_oxred_N"/>
    <property type="match status" value="1"/>
</dbReference>
<evidence type="ECO:0000256" key="5">
    <source>
        <dbReference type="SAM" id="SignalP"/>
    </source>
</evidence>
<dbReference type="Gene3D" id="3.50.50.60">
    <property type="entry name" value="FAD/NAD(P)-binding domain"/>
    <property type="match status" value="1"/>
</dbReference>
<sequence>METCMAATCAAATSGPTASIFLQLMQTLLAAQCSLGSDKDYPADRSDEVAGSDIEFDFVIVGAGSAGAVVGRRLAEIDDWKVLLIEAGNNPSAVSDVPAIFLHIQGTPEDYAYVVEPEKFACHGTTTGLCTWSKGKALGGSSTTNAMLYVRGNEQDYNEWYRMGNEGWSYEDVLPYFRKSQNCQDPHRDCTEQGPLSVRYFNYTRNPGYDILKEALREFNVPVLDAINAGKFIGFGDTQSTANNGRRMNTARAFLSPIKDKRNLYVMKSTRADAVLLDGTRAVGVRMTLKDGRSIDVKASREVILSAGSIASPQLLMLSGIGPKQHLREMGISSVVDLPVGKNLQDHITYFGIHVAYENPNVQPQSPMFLLDEAYQYLMYNRGLFASVEYDMQGFVNVTDPNAKYPDIQFHHAFASYRSDVLLKDFLLRLYIHEDIVNAITDILKDKSLICPVPSLLKPKSRGELRLRSQNPADPVRIYANYYTEKEDMETILRSVRFIEKLLKTKVFKRYGAKLHHLDIPGCRHTEPNSEDYWRCSIRHMSMTLFHYVGTAKMGPKDDPTAVVDSRLRVHGVQGLRVIDASIMPTVTSGNTNVPTIMIGEKGSDMIKEDWSVANVKDEL</sequence>
<dbReference type="STRING" id="610380.E2BJJ0"/>
<dbReference type="InterPro" id="IPR012132">
    <property type="entry name" value="GMC_OxRdtase"/>
</dbReference>
<accession>E2BJJ0</accession>
<keyword evidence="5" id="KW-0732">Signal</keyword>
<dbReference type="GO" id="GO:0016614">
    <property type="term" value="F:oxidoreductase activity, acting on CH-OH group of donors"/>
    <property type="evidence" value="ECO:0007669"/>
    <property type="project" value="InterPro"/>
</dbReference>
<evidence type="ECO:0000256" key="2">
    <source>
        <dbReference type="ARBA" id="ARBA00010790"/>
    </source>
</evidence>
<reference evidence="7 8" key="1">
    <citation type="journal article" date="2010" name="Science">
        <title>Genomic comparison of the ants Camponotus floridanus and Harpegnathos saltator.</title>
        <authorList>
            <person name="Bonasio R."/>
            <person name="Zhang G."/>
            <person name="Ye C."/>
            <person name="Mutti N.S."/>
            <person name="Fang X."/>
            <person name="Qin N."/>
            <person name="Donahue G."/>
            <person name="Yang P."/>
            <person name="Li Q."/>
            <person name="Li C."/>
            <person name="Zhang P."/>
            <person name="Huang Z."/>
            <person name="Berger S.L."/>
            <person name="Reinberg D."/>
            <person name="Wang J."/>
            <person name="Liebig J."/>
        </authorList>
    </citation>
    <scope>NUCLEOTIDE SEQUENCE [LARGE SCALE GENOMIC DNA]</scope>
    <source>
        <strain evidence="7 8">R22 G/1</strain>
    </source>
</reference>
<evidence type="ECO:0000256" key="4">
    <source>
        <dbReference type="ARBA" id="ARBA00022827"/>
    </source>
</evidence>
<dbReference type="OMA" id="LKVGWPT"/>
<dbReference type="PIRSF" id="PIRSF000137">
    <property type="entry name" value="Alcohol_oxidase"/>
    <property type="match status" value="1"/>
</dbReference>
<feature type="chain" id="PRO_5003157611" evidence="5">
    <location>
        <begin position="31"/>
        <end position="620"/>
    </location>
</feature>
<dbReference type="InParanoid" id="E2BJJ0"/>
<evidence type="ECO:0000313" key="7">
    <source>
        <dbReference type="EMBL" id="EFN84147.1"/>
    </source>
</evidence>
<dbReference type="Gene3D" id="3.30.560.10">
    <property type="entry name" value="Glucose Oxidase, domain 3"/>
    <property type="match status" value="1"/>
</dbReference>
<dbReference type="PhylomeDB" id="E2BJJ0"/>
<feature type="domain" description="Glucose-methanol-choline oxidoreductase N-terminal" evidence="6">
    <location>
        <begin position="308"/>
        <end position="322"/>
    </location>
</feature>
<evidence type="ECO:0000259" key="6">
    <source>
        <dbReference type="PROSITE" id="PS00624"/>
    </source>
</evidence>
<dbReference type="SUPFAM" id="SSF51905">
    <property type="entry name" value="FAD/NAD(P)-binding domain"/>
    <property type="match status" value="1"/>
</dbReference>
<keyword evidence="4" id="KW-0274">FAD</keyword>
<dbReference type="OrthoDB" id="269227at2759"/>
<dbReference type="PANTHER" id="PTHR11552:SF147">
    <property type="entry name" value="CHOLINE DEHYDROGENASE, MITOCHONDRIAL"/>
    <property type="match status" value="1"/>
</dbReference>
<comment type="similarity">
    <text evidence="2">Belongs to the GMC oxidoreductase family.</text>
</comment>
<name>E2BJJ0_HARSA</name>
<proteinExistence type="inferred from homology"/>
<evidence type="ECO:0000256" key="1">
    <source>
        <dbReference type="ARBA" id="ARBA00001974"/>
    </source>
</evidence>
<dbReference type="InterPro" id="IPR036188">
    <property type="entry name" value="FAD/NAD-bd_sf"/>
</dbReference>
<dbReference type="Pfam" id="PF05199">
    <property type="entry name" value="GMC_oxred_C"/>
    <property type="match status" value="1"/>
</dbReference>
<evidence type="ECO:0000313" key="8">
    <source>
        <dbReference type="Proteomes" id="UP000008237"/>
    </source>
</evidence>
<comment type="cofactor">
    <cofactor evidence="1">
        <name>FAD</name>
        <dbReference type="ChEBI" id="CHEBI:57692"/>
    </cofactor>
</comment>
<gene>
    <name evidence="7" type="ORF">EAI_11184</name>
</gene>
<keyword evidence="8" id="KW-1185">Reference proteome</keyword>